<evidence type="ECO:0000256" key="1">
    <source>
        <dbReference type="ARBA" id="ARBA00006224"/>
    </source>
</evidence>
<name>A0A6P6XUC7_DERPT</name>
<dbReference type="KEGG" id="dpte:113790091"/>
<dbReference type="OrthoDB" id="565118at2759"/>
<evidence type="ECO:0000313" key="3">
    <source>
        <dbReference type="RefSeq" id="XP_027195509.1"/>
    </source>
</evidence>
<sequence length="1211" mass="141043">MHDFLEDNNVCGQNLLRIVSQGNAIIAEIHHLADMVPNVFRMETINNSSNNRQNINNNQFNDLIMDFNYFKSSDAIEKRIENDEKLLIKDEEFRETYIELLSKFYLLFESIHRYAIDLERYLTELDDGIYIQQTIETVLMDHDGKQLLCEALYLMGIILLTMDREINGIVRERILVSYYRYSASRSCDSRIDDVCNLIRSTGYSSNLKRPSNYPEDFFKRTKIRTSFVRLIIGRLRSDDVYNLSSVYPKPEHRSVGLSTQASMLFVCLYFVPDILSNEFAIMREIVDKFFADNFVISIYMGTIVNLIEHWDPYKAAKAALNNTIDSKNIRILAQRFRNEMNDLNGKIPQFLKEGIITEETILNKINEYMNNSRNANVTLRWIMLHTVTMQGDFIDTHHSMKRCRQIREQIITELKFNSIELFHLLLNTSEFELRIRDIYKQILQNRNDKVNKYREESCSRIKELAEVFSGQKPLSRIEPNANLQNWFENFAKKIDDIHLKTGDDNDIDDRNQANQMSRKLVQLIKSLEEIQELGQLESNLQVKQCLCETHNYLCLMIKTIGIRDEILITQQIIADLSYAWRIIDDCFTQFMQEGIKKDPSLVAKLRAAFLKLASALDLPLLRINQARSPDLIMVSQFYSSELVSYVRKVLHIIPETMFTLMANIINIQTNTLRELPTRLMKDQLKNYAQLDERYEIARLTHSISVFTEGILAMKTTLVGVIQIDPKKLLEEGIRRELVRQVVDAFHNTIVFNSKSKTIEIHSKLEELKRIMDGFRRTFEYIQDYVCINGLKMWQEELSRIINYNVEQECNAFMKQKVLDYQSLYQSKSVPIPKYPPLDQQSTNFIGRIVQELTRITNYHTTIYVYGISTWYDQRTRSELIDSKLFSLILKNFGVSGTNGLDRLVSFQIVAELNSIIRMIDMNFTRSKSTTECFAIIDNYLNNETPNGIITSKSFVAYYLPMMNRLAKILAKLAKSIGHVGQLQIIRQNLCYELRMASKFHARQLSSALEVLNNSLIADFQKQSYKIINDESLEATEKLSSIFKDESPLLFELSNYLEYNGQSEPLLKIYTKNRLPPNFESILLLLLISQMPKFIYVKDINALTSSISSQKNNESIDGIPFTFGILTILRQFHNDLAIRFFRFSSQFVNACIQAAHSPNQQKQEIPIEALNMLQFLHHCCIFGGYKRKLITQYLPDTIFDQFLGLGLYSFAK</sequence>
<reference evidence="3" key="1">
    <citation type="submission" date="2025-08" db="UniProtKB">
        <authorList>
            <consortium name="RefSeq"/>
        </authorList>
    </citation>
    <scope>IDENTIFICATION</scope>
    <source>
        <strain evidence="3">Airmid</strain>
    </source>
</reference>
<dbReference type="Pfam" id="PF10266">
    <property type="entry name" value="Strumpellin"/>
    <property type="match status" value="1"/>
</dbReference>
<dbReference type="AlphaFoldDB" id="A0A6P6XUC7"/>
<dbReference type="CTD" id="39766"/>
<dbReference type="FunCoup" id="A0A6P6XUC7">
    <property type="interactions" value="1296"/>
</dbReference>
<dbReference type="OMA" id="FFPDNWV"/>
<dbReference type="GO" id="GO:0140285">
    <property type="term" value="P:endosome fission"/>
    <property type="evidence" value="ECO:0007669"/>
    <property type="project" value="TreeGrafter"/>
</dbReference>
<dbReference type="GO" id="GO:0005768">
    <property type="term" value="C:endosome"/>
    <property type="evidence" value="ECO:0007669"/>
    <property type="project" value="TreeGrafter"/>
</dbReference>
<comment type="similarity">
    <text evidence="1">Belongs to the strumpellin family.</text>
</comment>
<dbReference type="GO" id="GO:0051125">
    <property type="term" value="P:regulation of actin nucleation"/>
    <property type="evidence" value="ECO:0007669"/>
    <property type="project" value="TreeGrafter"/>
</dbReference>
<dbReference type="InterPro" id="IPR019393">
    <property type="entry name" value="WASH_strumpellin"/>
</dbReference>
<accession>A0A6P6XUC7</accession>
<dbReference type="Proteomes" id="UP000515146">
    <property type="component" value="Unplaced"/>
</dbReference>
<dbReference type="RefSeq" id="XP_027195509.1">
    <property type="nucleotide sequence ID" value="XM_027339708.1"/>
</dbReference>
<keyword evidence="2" id="KW-1185">Reference proteome</keyword>
<proteinExistence type="inferred from homology"/>
<dbReference type="GO" id="GO:0007032">
    <property type="term" value="P:endosome organization"/>
    <property type="evidence" value="ECO:0007669"/>
    <property type="project" value="TreeGrafter"/>
</dbReference>
<dbReference type="InParanoid" id="A0A6P6XUC7"/>
<evidence type="ECO:0000313" key="2">
    <source>
        <dbReference type="Proteomes" id="UP000515146"/>
    </source>
</evidence>
<organism evidence="2 3">
    <name type="scientific">Dermatophagoides pteronyssinus</name>
    <name type="common">European house dust mite</name>
    <dbReference type="NCBI Taxonomy" id="6956"/>
    <lineage>
        <taxon>Eukaryota</taxon>
        <taxon>Metazoa</taxon>
        <taxon>Ecdysozoa</taxon>
        <taxon>Arthropoda</taxon>
        <taxon>Chelicerata</taxon>
        <taxon>Arachnida</taxon>
        <taxon>Acari</taxon>
        <taxon>Acariformes</taxon>
        <taxon>Sarcoptiformes</taxon>
        <taxon>Astigmata</taxon>
        <taxon>Psoroptidia</taxon>
        <taxon>Analgoidea</taxon>
        <taxon>Pyroglyphidae</taxon>
        <taxon>Dermatophagoidinae</taxon>
        <taxon>Dermatophagoides</taxon>
    </lineage>
</organism>
<dbReference type="PANTHER" id="PTHR15691">
    <property type="entry name" value="WASH COMPLEX SUBUNIT 5"/>
    <property type="match status" value="1"/>
</dbReference>
<gene>
    <name evidence="3" type="primary">LOC113790091</name>
</gene>
<dbReference type="PANTHER" id="PTHR15691:SF6">
    <property type="entry name" value="WASH COMPLEX SUBUNIT 5"/>
    <property type="match status" value="1"/>
</dbReference>
<protein>
    <submittedName>
        <fullName evidence="3">WASH complex subunit 5-like</fullName>
    </submittedName>
</protein>
<dbReference type="GO" id="GO:0030041">
    <property type="term" value="P:actin filament polymerization"/>
    <property type="evidence" value="ECO:0007669"/>
    <property type="project" value="TreeGrafter"/>
</dbReference>
<dbReference type="GO" id="GO:0071203">
    <property type="term" value="C:WASH complex"/>
    <property type="evidence" value="ECO:0007669"/>
    <property type="project" value="InterPro"/>
</dbReference>